<dbReference type="InterPro" id="IPR001611">
    <property type="entry name" value="Leu-rich_rpt"/>
</dbReference>
<dbReference type="Proteomes" id="UP001369086">
    <property type="component" value="Unassembled WGS sequence"/>
</dbReference>
<dbReference type="Gene3D" id="3.80.10.10">
    <property type="entry name" value="Ribonuclease Inhibitor"/>
    <property type="match status" value="2"/>
</dbReference>
<gene>
    <name evidence="3" type="ORF">HHUSO_G26272</name>
</gene>
<dbReference type="PANTHER" id="PTHR24106">
    <property type="entry name" value="NACHT, LRR AND CARD DOMAINS-CONTAINING"/>
    <property type="match status" value="1"/>
</dbReference>
<dbReference type="EMBL" id="JAHFZB010000026">
    <property type="protein sequence ID" value="KAK6474114.1"/>
    <property type="molecule type" value="Genomic_DNA"/>
</dbReference>
<accession>A0ABR0YNC5</accession>
<evidence type="ECO:0000256" key="1">
    <source>
        <dbReference type="ARBA" id="ARBA00022614"/>
    </source>
</evidence>
<reference evidence="3 4" key="1">
    <citation type="submission" date="2021-05" db="EMBL/GenBank/DDBJ databases">
        <authorList>
            <person name="Zahm M."/>
            <person name="Klopp C."/>
            <person name="Cabau C."/>
            <person name="Kuhl H."/>
            <person name="Suciu R."/>
            <person name="Ciorpac M."/>
            <person name="Holostenco D."/>
            <person name="Gessner J."/>
            <person name="Wuertz S."/>
            <person name="Hohne C."/>
            <person name="Stock M."/>
            <person name="Gislard M."/>
            <person name="Lluch J."/>
            <person name="Milhes M."/>
            <person name="Lampietro C."/>
            <person name="Lopez Roques C."/>
            <person name="Donnadieu C."/>
            <person name="Du K."/>
            <person name="Schartl M."/>
            <person name="Guiguen Y."/>
        </authorList>
    </citation>
    <scope>NUCLEOTIDE SEQUENCE [LARGE SCALE GENOMIC DNA]</scope>
    <source>
        <strain evidence="3">Hh-F2</strain>
        <tissue evidence="3">Blood</tissue>
    </source>
</reference>
<keyword evidence="1" id="KW-0433">Leucine-rich repeat</keyword>
<dbReference type="SMART" id="SM00368">
    <property type="entry name" value="LRR_RI"/>
    <property type="match status" value="9"/>
</dbReference>
<comment type="caution">
    <text evidence="3">The sequence shown here is derived from an EMBL/GenBank/DDBJ whole genome shotgun (WGS) entry which is preliminary data.</text>
</comment>
<evidence type="ECO:0000313" key="3">
    <source>
        <dbReference type="EMBL" id="KAK6474114.1"/>
    </source>
</evidence>
<sequence>MKLTAALKHPNCKLEKLGLEWCDLRGDCCEDLASALCTNQSTLRELQLGWNNLGESGIKLLTAAVKHPNCKLEKLRLGRCDLTGDCCEDLASALCTNQSTLKELELRWNKLGELGMKLTAALKHPNCKLEKLGLELCDLTGDCCEDLASALCTNQSTLRELQLRGNKLGESGMKLTAALKHPNCKLEKLGLSLPVTPGCSEGPGWASAFTGTVLQLSMGLQIARAVVQPFFELCTASPGTPPSQSGPLDTHRSGLKQCGLTGDCCEDMAAALCTNQSTLRELQLGWNKLGESGMELTAALKHPNCKLEKLGLGRCDLTGDCCEDLASALCTNQSTLKELELRWNKLGELGMKLTAALKHPNCKLEKLG</sequence>
<organism evidence="3 4">
    <name type="scientific">Huso huso</name>
    <name type="common">Beluga</name>
    <name type="synonym">Acipenser huso</name>
    <dbReference type="NCBI Taxonomy" id="61971"/>
    <lineage>
        <taxon>Eukaryota</taxon>
        <taxon>Metazoa</taxon>
        <taxon>Chordata</taxon>
        <taxon>Craniata</taxon>
        <taxon>Vertebrata</taxon>
        <taxon>Euteleostomi</taxon>
        <taxon>Actinopterygii</taxon>
        <taxon>Chondrostei</taxon>
        <taxon>Acipenseriformes</taxon>
        <taxon>Acipenseridae</taxon>
        <taxon>Huso</taxon>
    </lineage>
</organism>
<proteinExistence type="predicted"/>
<dbReference type="InterPro" id="IPR032675">
    <property type="entry name" value="LRR_dom_sf"/>
</dbReference>
<protein>
    <submittedName>
        <fullName evidence="3">NACHT protein</fullName>
    </submittedName>
</protein>
<dbReference type="InterPro" id="IPR051261">
    <property type="entry name" value="NLR"/>
</dbReference>
<keyword evidence="2" id="KW-0677">Repeat</keyword>
<dbReference type="Pfam" id="PF13516">
    <property type="entry name" value="LRR_6"/>
    <property type="match status" value="5"/>
</dbReference>
<name>A0ABR0YNC5_HUSHU</name>
<keyword evidence="4" id="KW-1185">Reference proteome</keyword>
<dbReference type="SUPFAM" id="SSF52047">
    <property type="entry name" value="RNI-like"/>
    <property type="match status" value="2"/>
</dbReference>
<evidence type="ECO:0000313" key="4">
    <source>
        <dbReference type="Proteomes" id="UP001369086"/>
    </source>
</evidence>
<evidence type="ECO:0000256" key="2">
    <source>
        <dbReference type="ARBA" id="ARBA00022737"/>
    </source>
</evidence>